<dbReference type="EnsemblMetazoa" id="AALFPA23_006402.R8311">
    <property type="protein sequence ID" value="AALFPA23_006402.P8311"/>
    <property type="gene ID" value="AALFPA23_006402"/>
</dbReference>
<dbReference type="Gene3D" id="2.40.70.10">
    <property type="entry name" value="Acid Proteases"/>
    <property type="match status" value="1"/>
</dbReference>
<organism evidence="4 5">
    <name type="scientific">Aedes albopictus</name>
    <name type="common">Asian tiger mosquito</name>
    <name type="synonym">Stegomyia albopicta</name>
    <dbReference type="NCBI Taxonomy" id="7160"/>
    <lineage>
        <taxon>Eukaryota</taxon>
        <taxon>Metazoa</taxon>
        <taxon>Ecdysozoa</taxon>
        <taxon>Arthropoda</taxon>
        <taxon>Hexapoda</taxon>
        <taxon>Insecta</taxon>
        <taxon>Pterygota</taxon>
        <taxon>Neoptera</taxon>
        <taxon>Endopterygota</taxon>
        <taxon>Diptera</taxon>
        <taxon>Nematocera</taxon>
        <taxon>Culicoidea</taxon>
        <taxon>Culicidae</taxon>
        <taxon>Culicinae</taxon>
        <taxon>Aedini</taxon>
        <taxon>Aedes</taxon>
        <taxon>Stegomyia</taxon>
    </lineage>
</organism>
<dbReference type="SUPFAM" id="SSF57756">
    <property type="entry name" value="Retrovirus zinc finger-like domains"/>
    <property type="match status" value="1"/>
</dbReference>
<dbReference type="InterPro" id="IPR050951">
    <property type="entry name" value="Retrovirus_Pol_polyprotein"/>
</dbReference>
<feature type="domain" description="CCHC-type" evidence="3">
    <location>
        <begin position="259"/>
        <end position="273"/>
    </location>
</feature>
<evidence type="ECO:0000256" key="2">
    <source>
        <dbReference type="SAM" id="MobiDB-lite"/>
    </source>
</evidence>
<keyword evidence="1" id="KW-0862">Zinc</keyword>
<protein>
    <recommendedName>
        <fullName evidence="3">CCHC-type domain-containing protein</fullName>
    </recommendedName>
</protein>
<evidence type="ECO:0000313" key="5">
    <source>
        <dbReference type="Proteomes" id="UP000069940"/>
    </source>
</evidence>
<evidence type="ECO:0000256" key="1">
    <source>
        <dbReference type="PROSITE-ProRule" id="PRU00047"/>
    </source>
</evidence>
<keyword evidence="1" id="KW-0479">Metal-binding</keyword>
<dbReference type="InterPro" id="IPR036875">
    <property type="entry name" value="Znf_CCHC_sf"/>
</dbReference>
<dbReference type="Proteomes" id="UP000069940">
    <property type="component" value="Unassembled WGS sequence"/>
</dbReference>
<dbReference type="GeneID" id="134285503"/>
<dbReference type="CDD" id="cd01647">
    <property type="entry name" value="RT_LTR"/>
    <property type="match status" value="1"/>
</dbReference>
<sequence length="584" mass="66697">MSGSSRIKPFDVTVEATRLPTEWETWKYDLESFFVAQRIETQYEKRAQLAYLGGPGLQDLLRHLPGVDNVPHVTMDPPYYDVAVKCLNDYFEPMRRRTYERHLFHQITQNSGERFTDFVMRLRKQIARCNYDPSVNDELIADRITQGCNSEELRVKLLQKDRSLEEMISLGTSMAESSQQSKDLNKEGYIRKDPHEVNAVRQSYSRRFSDNQRNGQSRFQKGTPPRFQRGSGNERFICYSCGKRGHIQGSKECPARGTKCASCGKIGHWAKRCYSRDRATSQAVKRGFSQLGSGSFTEEPRPKRIRAVMEESEKEREEYVFYAMGRNVFIFNVGGVDVPMTIDSGADANIISRDVWDQLKGAGVKVDNMRTGSDRNLTAYASPEPMRISGMFEAEISAGGHKDRAKFYVVDNGQQCLLGDQTAKNLKVLKVGFDVGAVQEQRNNPFPKFRNVVVEIPINPEIQPVQQPYRRPPIALEQKIEEKLHSLLQQDIIERVNGPSPWVSPMVPVTKDSGEIRLCIDMRQANKAVLRETHPLPLVDEMWSSINGAVRFSKIDIKDAYYQLEISEKSRAITTFITKHGLFR</sequence>
<dbReference type="InterPro" id="IPR001878">
    <property type="entry name" value="Znf_CCHC"/>
</dbReference>
<keyword evidence="1" id="KW-0863">Zinc-finger</keyword>
<dbReference type="RefSeq" id="XP_062702329.1">
    <property type="nucleotide sequence ID" value="XM_062846345.1"/>
</dbReference>
<dbReference type="Gene3D" id="3.30.70.270">
    <property type="match status" value="1"/>
</dbReference>
<reference evidence="4" key="2">
    <citation type="submission" date="2025-05" db="UniProtKB">
        <authorList>
            <consortium name="EnsemblMetazoa"/>
        </authorList>
    </citation>
    <scope>IDENTIFICATION</scope>
    <source>
        <strain evidence="4">Foshan</strain>
    </source>
</reference>
<feature type="compositionally biased region" description="Polar residues" evidence="2">
    <location>
        <begin position="206"/>
        <end position="220"/>
    </location>
</feature>
<dbReference type="CDD" id="cd00303">
    <property type="entry name" value="retropepsin_like"/>
    <property type="match status" value="1"/>
</dbReference>
<reference evidence="5" key="1">
    <citation type="journal article" date="2015" name="Proc. Natl. Acad. Sci. U.S.A.">
        <title>Genome sequence of the Asian Tiger mosquito, Aedes albopictus, reveals insights into its biology, genetics, and evolution.</title>
        <authorList>
            <person name="Chen X.G."/>
            <person name="Jiang X."/>
            <person name="Gu J."/>
            <person name="Xu M."/>
            <person name="Wu Y."/>
            <person name="Deng Y."/>
            <person name="Zhang C."/>
            <person name="Bonizzoni M."/>
            <person name="Dermauw W."/>
            <person name="Vontas J."/>
            <person name="Armbruster P."/>
            <person name="Huang X."/>
            <person name="Yang Y."/>
            <person name="Zhang H."/>
            <person name="He W."/>
            <person name="Peng H."/>
            <person name="Liu Y."/>
            <person name="Wu K."/>
            <person name="Chen J."/>
            <person name="Lirakis M."/>
            <person name="Topalis P."/>
            <person name="Van Leeuwen T."/>
            <person name="Hall A.B."/>
            <person name="Jiang X."/>
            <person name="Thorpe C."/>
            <person name="Mueller R.L."/>
            <person name="Sun C."/>
            <person name="Waterhouse R.M."/>
            <person name="Yan G."/>
            <person name="Tu Z.J."/>
            <person name="Fang X."/>
            <person name="James A.A."/>
        </authorList>
    </citation>
    <scope>NUCLEOTIDE SEQUENCE [LARGE SCALE GENOMIC DNA]</scope>
    <source>
        <strain evidence="5">Foshan</strain>
    </source>
</reference>
<proteinExistence type="predicted"/>
<dbReference type="Gene3D" id="4.10.60.10">
    <property type="entry name" value="Zinc finger, CCHC-type"/>
    <property type="match status" value="1"/>
</dbReference>
<evidence type="ECO:0000259" key="3">
    <source>
        <dbReference type="PROSITE" id="PS50158"/>
    </source>
</evidence>
<dbReference type="EnsemblMetazoa" id="AALFPA23_006402.R8310">
    <property type="protein sequence ID" value="AALFPA23_006402.P8310"/>
    <property type="gene ID" value="AALFPA23_006402"/>
</dbReference>
<dbReference type="InterPro" id="IPR008916">
    <property type="entry name" value="Retrov_capsid_C"/>
</dbReference>
<dbReference type="PROSITE" id="PS50158">
    <property type="entry name" value="ZF_CCHC"/>
    <property type="match status" value="1"/>
</dbReference>
<dbReference type="Gene3D" id="1.10.1200.30">
    <property type="match status" value="1"/>
</dbReference>
<dbReference type="PANTHER" id="PTHR37984:SF11">
    <property type="entry name" value="INTEGRASE CATALYTIC DOMAIN-CONTAINING PROTEIN"/>
    <property type="match status" value="1"/>
</dbReference>
<dbReference type="InterPro" id="IPR043502">
    <property type="entry name" value="DNA/RNA_pol_sf"/>
</dbReference>
<name>A0ABM1Y749_AEDAL</name>
<dbReference type="SMART" id="SM00343">
    <property type="entry name" value="ZnF_C2HC"/>
    <property type="match status" value="2"/>
</dbReference>
<evidence type="ECO:0000313" key="4">
    <source>
        <dbReference type="EnsemblMetazoa" id="AALFPA23_006402.P8311"/>
    </source>
</evidence>
<accession>A0ABM1Y749</accession>
<dbReference type="PANTHER" id="PTHR37984">
    <property type="entry name" value="PROTEIN CBG26694"/>
    <property type="match status" value="1"/>
</dbReference>
<dbReference type="Gene3D" id="3.10.10.10">
    <property type="entry name" value="HIV Type 1 Reverse Transcriptase, subunit A, domain 1"/>
    <property type="match status" value="1"/>
</dbReference>
<dbReference type="SUPFAM" id="SSF56672">
    <property type="entry name" value="DNA/RNA polymerases"/>
    <property type="match status" value="1"/>
</dbReference>
<dbReference type="RefSeq" id="XP_062702330.1">
    <property type="nucleotide sequence ID" value="XM_062846346.1"/>
</dbReference>
<dbReference type="InterPro" id="IPR021109">
    <property type="entry name" value="Peptidase_aspartic_dom_sf"/>
</dbReference>
<dbReference type="InterPro" id="IPR043128">
    <property type="entry name" value="Rev_trsase/Diguanyl_cyclase"/>
</dbReference>
<keyword evidence="5" id="KW-1185">Reference proteome</keyword>
<feature type="region of interest" description="Disordered" evidence="2">
    <location>
        <begin position="206"/>
        <end position="227"/>
    </location>
</feature>